<reference evidence="2" key="1">
    <citation type="journal article" date="2013" name="BMC Microbiol.">
        <title>Taxonomy and evolution of bacteriochlorophyll a-containing members of the OM60/NOR5 clade of marine gammaproteobacteria: description of Luminiphilus syltensis gen. nov., sp. nov., reclassification of Haliea rubra as Pseudohaliea rubra gen. nov., comb. nov., and emendation of Chromatocurvus halotolerans.</title>
        <authorList>
            <person name="Spring S."/>
            <person name="Riedel T."/>
            <person name="Sproer C."/>
            <person name="Yan S."/>
            <person name="Harder J."/>
            <person name="Fuchs B.M."/>
        </authorList>
    </citation>
    <scope>NUCLEOTIDE SEQUENCE [LARGE SCALE GENOMIC DNA]</scope>
    <source>
        <strain evidence="2">NOR51-B</strain>
    </source>
</reference>
<evidence type="ECO:0000313" key="2">
    <source>
        <dbReference type="Proteomes" id="UP000004699"/>
    </source>
</evidence>
<organism evidence="1 2">
    <name type="scientific">Luminiphilus syltensis NOR5-1B</name>
    <dbReference type="NCBI Taxonomy" id="565045"/>
    <lineage>
        <taxon>Bacteria</taxon>
        <taxon>Pseudomonadati</taxon>
        <taxon>Pseudomonadota</taxon>
        <taxon>Gammaproteobacteria</taxon>
        <taxon>Cellvibrionales</taxon>
        <taxon>Halieaceae</taxon>
        <taxon>Luminiphilus</taxon>
    </lineage>
</organism>
<dbReference type="eggNOG" id="COG0438">
    <property type="taxonomic scope" value="Bacteria"/>
</dbReference>
<proteinExistence type="predicted"/>
<evidence type="ECO:0000313" key="1">
    <source>
        <dbReference type="EMBL" id="EED34907.1"/>
    </source>
</evidence>
<dbReference type="OrthoDB" id="9807209at2"/>
<evidence type="ECO:0008006" key="3">
    <source>
        <dbReference type="Google" id="ProtNLM"/>
    </source>
</evidence>
<gene>
    <name evidence="1" type="ORF">NOR51B_847</name>
</gene>
<dbReference type="HOGENOM" id="CLU_695982_0_0_6"/>
<dbReference type="AlphaFoldDB" id="B8KXW0"/>
<sequence length="396" mass="44641">MIAGEEQSSPEKLLYLTSVDPDSGEACLSASSRVLIGVLSRDFDVAVGVIGPLDTRTLNHLRVTLGPYQVTGAYEPSRADQPFPEALEDLAKRRIGSKQVSARLQAAIQRKSREVWAVVVDDILAWPYLPAGFLGPVFYVAQQRFISESFSLSQRVLRSATNPSEYQREICDAAEAVFATPDVCRELSAAGVPFRKLQPNYERRTTPTTGEVDLSRSKPFLGYTGFLGDERNAASLHWFIDNIWTVLEDKVPKIELHVVGDSPTASLRQKMERFDNIIWHRGVTDEQLLTLRCRLVIEPLIYEAHVDSKLINAMVRGLPTITSEHALRRAHETLHQGVIAADSREDMVLSIMRLMNDTRHWHAIVREARKVADKLLPKFEMAHSLRRELARRKNPL</sequence>
<protein>
    <recommendedName>
        <fullName evidence="3">Glycosyltransferase</fullName>
    </recommendedName>
</protein>
<dbReference type="RefSeq" id="WP_009019654.1">
    <property type="nucleotide sequence ID" value="NZ_DS999411.1"/>
</dbReference>
<accession>B8KXW0</accession>
<dbReference type="Pfam" id="PF13692">
    <property type="entry name" value="Glyco_trans_1_4"/>
    <property type="match status" value="1"/>
</dbReference>
<dbReference type="SUPFAM" id="SSF53756">
    <property type="entry name" value="UDP-Glycosyltransferase/glycogen phosphorylase"/>
    <property type="match status" value="1"/>
</dbReference>
<keyword evidence="2" id="KW-1185">Reference proteome</keyword>
<dbReference type="STRING" id="565045.NOR51B_847"/>
<dbReference type="Proteomes" id="UP000004699">
    <property type="component" value="Unassembled WGS sequence"/>
</dbReference>
<name>B8KXW0_9GAMM</name>
<dbReference type="EMBL" id="DS999411">
    <property type="protein sequence ID" value="EED34907.1"/>
    <property type="molecule type" value="Genomic_DNA"/>
</dbReference>
<dbReference type="Gene3D" id="3.40.50.2000">
    <property type="entry name" value="Glycogen Phosphorylase B"/>
    <property type="match status" value="1"/>
</dbReference>